<dbReference type="Gene3D" id="1.20.1280.50">
    <property type="match status" value="1"/>
</dbReference>
<keyword evidence="3" id="KW-1185">Reference proteome</keyword>
<dbReference type="HOGENOM" id="CLU_531144_0_0_1"/>
<dbReference type="Proteomes" id="UP000029665">
    <property type="component" value="Unassembled WGS sequence"/>
</dbReference>
<dbReference type="STRING" id="5643.A0A060S676"/>
<comment type="caution">
    <text evidence="2">The sequence shown here is derived from an EMBL/GenBank/DDBJ whole genome shotgun (WGS) entry which is preliminary data.</text>
</comment>
<dbReference type="EMBL" id="CCBP010000056">
    <property type="protein sequence ID" value="CDO69830.1"/>
    <property type="molecule type" value="Genomic_DNA"/>
</dbReference>
<proteinExistence type="predicted"/>
<evidence type="ECO:0000313" key="2">
    <source>
        <dbReference type="EMBL" id="CDO69830.1"/>
    </source>
</evidence>
<evidence type="ECO:0000259" key="1">
    <source>
        <dbReference type="Pfam" id="PF12937"/>
    </source>
</evidence>
<reference evidence="2" key="1">
    <citation type="submission" date="2014-01" db="EMBL/GenBank/DDBJ databases">
        <title>The genome of the white-rot fungus Pycnoporus cinnabarinus: a basidiomycete model with a versatile arsenal for lignocellulosic biomass breakdown.</title>
        <authorList>
            <person name="Levasseur A."/>
            <person name="Lomascolo A."/>
            <person name="Ruiz-Duenas F.J."/>
            <person name="Uzan E."/>
            <person name="Piumi F."/>
            <person name="Kues U."/>
            <person name="Ram A.F.J."/>
            <person name="Murat C."/>
            <person name="Haon M."/>
            <person name="Benoit I."/>
            <person name="Arfi Y."/>
            <person name="Chevret D."/>
            <person name="Drula E."/>
            <person name="Kwon M.J."/>
            <person name="Gouret P."/>
            <person name="Lesage-Meessen L."/>
            <person name="Lombard V."/>
            <person name="Mariette J."/>
            <person name="Noirot C."/>
            <person name="Park J."/>
            <person name="Patyshakuliyeva A."/>
            <person name="Wieneger R.A.B."/>
            <person name="Wosten H.A.B."/>
            <person name="Martin F."/>
            <person name="Coutinho P.M."/>
            <person name="de Vries R."/>
            <person name="Martinez A.T."/>
            <person name="Klopp C."/>
            <person name="Pontarotti P."/>
            <person name="Henrissat B."/>
            <person name="Record E."/>
        </authorList>
    </citation>
    <scope>NUCLEOTIDE SEQUENCE [LARGE SCALE GENOMIC DNA]</scope>
    <source>
        <strain evidence="2">BRFM137</strain>
    </source>
</reference>
<feature type="domain" description="F-box" evidence="1">
    <location>
        <begin position="57"/>
        <end position="116"/>
    </location>
</feature>
<sequence length="583" mass="66254">MSSETSPSLFDLWWATLQAAFDDACQEDIPPQGVHDVMATDIVRQLRYRANALAPVNRLPAELLVFIFEHATDTRSGHRQRPTVRARIHSLLDVSHVCKQWRDVALDAPALWTCVDDRNEQLLKAFFEHSRSLPISLHLSNASASKSLAGNVSLGASRLKRLDITMSSESLKEVYPLWSHWWDLRNLECLTVVSDLEPHDTYRHMFPMFSREYCCNLLALSITSKAWFLGNHFPQLTHLYLSLEYVWLDTLQHLIQLLSHTPALQYLHVKDLGLNGYFNEFTDVPKTIPLRALRVFTCTHGYMPYALLLLSLMEFPENVLVRLDHQHDKRPIFQPPERIQQIPFQAWLSSLTRLEVSSLCDKIHIITEGSHSGLWIERYADGSDGPWTAELAELCTSIPLPSVTYCQVCGDEEGDVPAVLRQLPLVTDLAVMYTPLCDDRDLLEVLARAAYTALAADALCCPELKTLRVGLPRYIPELFALPSLIDMIKIRADKGRPLHRLIIDPGESSTEYGDLKTALQPAVKYITAGEVEVGTGLSRGHDFGADGTWNMPEVERWWDLHQDEKAVHRFPDDACYDNVYVDY</sequence>
<gene>
    <name evidence="2" type="ORF">BN946_scf184803.g28</name>
</gene>
<dbReference type="OMA" id="ELDSHEW"/>
<dbReference type="PANTHER" id="PTHR38926:SF5">
    <property type="entry name" value="F-BOX AND LEUCINE-RICH REPEAT PROTEIN 6"/>
    <property type="match status" value="1"/>
</dbReference>
<evidence type="ECO:0000313" key="3">
    <source>
        <dbReference type="Proteomes" id="UP000029665"/>
    </source>
</evidence>
<name>A0A060S676_PYCCI</name>
<dbReference type="InterPro" id="IPR001810">
    <property type="entry name" value="F-box_dom"/>
</dbReference>
<protein>
    <recommendedName>
        <fullName evidence="1">F-box domain-containing protein</fullName>
    </recommendedName>
</protein>
<dbReference type="Pfam" id="PF12937">
    <property type="entry name" value="F-box-like"/>
    <property type="match status" value="1"/>
</dbReference>
<dbReference type="SUPFAM" id="SSF52047">
    <property type="entry name" value="RNI-like"/>
    <property type="match status" value="1"/>
</dbReference>
<dbReference type="OrthoDB" id="2754196at2759"/>
<dbReference type="PANTHER" id="PTHR38926">
    <property type="entry name" value="F-BOX DOMAIN CONTAINING PROTEIN, EXPRESSED"/>
    <property type="match status" value="1"/>
</dbReference>
<dbReference type="AlphaFoldDB" id="A0A060S676"/>
<accession>A0A060S676</accession>
<organism evidence="2 3">
    <name type="scientific">Pycnoporus cinnabarinus</name>
    <name type="common">Cinnabar-red polypore</name>
    <name type="synonym">Trametes cinnabarina</name>
    <dbReference type="NCBI Taxonomy" id="5643"/>
    <lineage>
        <taxon>Eukaryota</taxon>
        <taxon>Fungi</taxon>
        <taxon>Dikarya</taxon>
        <taxon>Basidiomycota</taxon>
        <taxon>Agaricomycotina</taxon>
        <taxon>Agaricomycetes</taxon>
        <taxon>Polyporales</taxon>
        <taxon>Polyporaceae</taxon>
        <taxon>Trametes</taxon>
    </lineage>
</organism>